<evidence type="ECO:0000313" key="2">
    <source>
        <dbReference type="EMBL" id="CAF4690786.1"/>
    </source>
</evidence>
<name>A0A816EY37_9BILA</name>
<dbReference type="EMBL" id="CAJOBJ010124125">
    <property type="protein sequence ID" value="CAF4690786.1"/>
    <property type="molecule type" value="Genomic_DNA"/>
</dbReference>
<gene>
    <name evidence="2" type="ORF">GIL414_LOCUS42663</name>
    <name evidence="1" type="ORF">KQP761_LOCUS30240</name>
</gene>
<dbReference type="Proteomes" id="UP000663834">
    <property type="component" value="Unassembled WGS sequence"/>
</dbReference>
<accession>A0A816EY37</accession>
<organism evidence="1 3">
    <name type="scientific">Rotaria magnacalcarata</name>
    <dbReference type="NCBI Taxonomy" id="392030"/>
    <lineage>
        <taxon>Eukaryota</taxon>
        <taxon>Metazoa</taxon>
        <taxon>Spiralia</taxon>
        <taxon>Gnathifera</taxon>
        <taxon>Rotifera</taxon>
        <taxon>Eurotatoria</taxon>
        <taxon>Bdelloidea</taxon>
        <taxon>Philodinida</taxon>
        <taxon>Philodinidae</taxon>
        <taxon>Rotaria</taxon>
    </lineage>
</organism>
<reference evidence="1" key="1">
    <citation type="submission" date="2021-02" db="EMBL/GenBank/DDBJ databases">
        <authorList>
            <person name="Nowell W R."/>
        </authorList>
    </citation>
    <scope>NUCLEOTIDE SEQUENCE</scope>
</reference>
<protein>
    <submittedName>
        <fullName evidence="1">Uncharacterized protein</fullName>
    </submittedName>
</protein>
<dbReference type="EMBL" id="CAJNOW010016808">
    <property type="protein sequence ID" value="CAF1652412.1"/>
    <property type="molecule type" value="Genomic_DNA"/>
</dbReference>
<dbReference type="Proteomes" id="UP000681720">
    <property type="component" value="Unassembled WGS sequence"/>
</dbReference>
<dbReference type="AlphaFoldDB" id="A0A816EY37"/>
<sequence length="28" mass="3259">MKHICRSVTCLLDLTDDILLLICRYLPP</sequence>
<feature type="non-terminal residue" evidence="1">
    <location>
        <position position="28"/>
    </location>
</feature>
<evidence type="ECO:0000313" key="3">
    <source>
        <dbReference type="Proteomes" id="UP000663834"/>
    </source>
</evidence>
<evidence type="ECO:0000313" key="1">
    <source>
        <dbReference type="EMBL" id="CAF1652412.1"/>
    </source>
</evidence>
<proteinExistence type="predicted"/>
<comment type="caution">
    <text evidence="1">The sequence shown here is derived from an EMBL/GenBank/DDBJ whole genome shotgun (WGS) entry which is preliminary data.</text>
</comment>